<accession>A0A4Y9Z627</accession>
<dbReference type="EMBL" id="SEOQ01000109">
    <property type="protein sequence ID" value="TFY70316.1"/>
    <property type="molecule type" value="Genomic_DNA"/>
</dbReference>
<proteinExistence type="predicted"/>
<feature type="region of interest" description="Disordered" evidence="1">
    <location>
        <begin position="477"/>
        <end position="512"/>
    </location>
</feature>
<keyword evidence="3" id="KW-1185">Reference proteome</keyword>
<feature type="compositionally biased region" description="Basic and acidic residues" evidence="1">
    <location>
        <begin position="285"/>
        <end position="294"/>
    </location>
</feature>
<dbReference type="OrthoDB" id="3209743at2759"/>
<reference evidence="2 3" key="1">
    <citation type="submission" date="2019-02" db="EMBL/GenBank/DDBJ databases">
        <title>Genome sequencing of the rare red list fungi Dentipellis fragilis.</title>
        <authorList>
            <person name="Buettner E."/>
            <person name="Kellner H."/>
        </authorList>
    </citation>
    <scope>NUCLEOTIDE SEQUENCE [LARGE SCALE GENOMIC DNA]</scope>
    <source>
        <strain evidence="2 3">DSM 105465</strain>
    </source>
</reference>
<gene>
    <name evidence="2" type="ORF">EVG20_g2679</name>
</gene>
<feature type="compositionally biased region" description="Acidic residues" evidence="1">
    <location>
        <begin position="503"/>
        <end position="512"/>
    </location>
</feature>
<feature type="compositionally biased region" description="Low complexity" evidence="1">
    <location>
        <begin position="1"/>
        <end position="14"/>
    </location>
</feature>
<comment type="caution">
    <text evidence="2">The sequence shown here is derived from an EMBL/GenBank/DDBJ whole genome shotgun (WGS) entry which is preliminary data.</text>
</comment>
<evidence type="ECO:0000256" key="1">
    <source>
        <dbReference type="SAM" id="MobiDB-lite"/>
    </source>
</evidence>
<feature type="region of interest" description="Disordered" evidence="1">
    <location>
        <begin position="354"/>
        <end position="382"/>
    </location>
</feature>
<protein>
    <submittedName>
        <fullName evidence="2">Uncharacterized protein</fullName>
    </submittedName>
</protein>
<name>A0A4Y9Z627_9AGAM</name>
<feature type="region of interest" description="Disordered" evidence="1">
    <location>
        <begin position="1"/>
        <end position="22"/>
    </location>
</feature>
<evidence type="ECO:0000313" key="3">
    <source>
        <dbReference type="Proteomes" id="UP000298327"/>
    </source>
</evidence>
<evidence type="ECO:0000313" key="2">
    <source>
        <dbReference type="EMBL" id="TFY70316.1"/>
    </source>
</evidence>
<dbReference type="Proteomes" id="UP000298327">
    <property type="component" value="Unassembled WGS sequence"/>
</dbReference>
<feature type="region of interest" description="Disordered" evidence="1">
    <location>
        <begin position="285"/>
        <end position="325"/>
    </location>
</feature>
<dbReference type="AlphaFoldDB" id="A0A4Y9Z627"/>
<organism evidence="2 3">
    <name type="scientific">Dentipellis fragilis</name>
    <dbReference type="NCBI Taxonomy" id="205917"/>
    <lineage>
        <taxon>Eukaryota</taxon>
        <taxon>Fungi</taxon>
        <taxon>Dikarya</taxon>
        <taxon>Basidiomycota</taxon>
        <taxon>Agaricomycotina</taxon>
        <taxon>Agaricomycetes</taxon>
        <taxon>Russulales</taxon>
        <taxon>Hericiaceae</taxon>
        <taxon>Dentipellis</taxon>
    </lineage>
</organism>
<sequence>MHSPSSSQTSSDAGSDYDPQTPLDRSYSYVKFEPANRQFWEDFTDLGALSDEDTDAAYVFARELLTAAKQDLLKAGGWVEDNTVEDLFVLTRGPYTLALPTAFGALVDPVQADLWAGVFESLALFPVSEAPEVTIAKTEAALKDIPYLLQCIAPGLLLLIAVNETQGSFVTRGLPPMDWLEAKKEDLEGVLGTERYERLHEAIATGRAVDMGTLEEEAEEEWKGWLGGDLNGFLGSAKMALVIEGFWTTLASPGPYPKHSRRIGTLQRHRIATSIAEEHTLVTEEAGRTAAGERSKKRGLGTPVAGGGRVGCEKPARHRGTPPYDVSKRATRALTREQAAALLQELRGNISSLVSPRGYSSRPWTRRSPSKGCNRLPKIPEQDDVNADDAQMSEHASSVSLPPIVPASPIIKKRGGMTALESISEEENEDEVDDVKVGGDYFDGVFEEDTCFSTAKPVTTKPRRTWMTTKFTLANAKTSPMHEIRESTGCGGRTSRPGYSLDGMEDIDEDEE</sequence>